<evidence type="ECO:0000313" key="4">
    <source>
        <dbReference type="EMBL" id="OWZ16829.1"/>
    </source>
</evidence>
<name>A0A225WI94_9STRA</name>
<accession>A0A225WI94</accession>
<dbReference type="AlphaFoldDB" id="A0A225WI94"/>
<dbReference type="Gene3D" id="2.40.50.580">
    <property type="match status" value="1"/>
</dbReference>
<evidence type="ECO:0000313" key="5">
    <source>
        <dbReference type="Proteomes" id="UP000198211"/>
    </source>
</evidence>
<dbReference type="OrthoDB" id="199134at2759"/>
<dbReference type="GO" id="GO:0003677">
    <property type="term" value="F:DNA binding"/>
    <property type="evidence" value="ECO:0007669"/>
    <property type="project" value="InterPro"/>
</dbReference>
<organism evidence="4 5">
    <name type="scientific">Phytophthora megakarya</name>
    <dbReference type="NCBI Taxonomy" id="4795"/>
    <lineage>
        <taxon>Eukaryota</taxon>
        <taxon>Sar</taxon>
        <taxon>Stramenopiles</taxon>
        <taxon>Oomycota</taxon>
        <taxon>Peronosporomycetes</taxon>
        <taxon>Peronosporales</taxon>
        <taxon>Peronosporaceae</taxon>
        <taxon>Phytophthora</taxon>
    </lineage>
</organism>
<dbReference type="InterPro" id="IPR005224">
    <property type="entry name" value="SfsA"/>
</dbReference>
<dbReference type="EMBL" id="NBNE01000861">
    <property type="protein sequence ID" value="OWZ16829.1"/>
    <property type="molecule type" value="Genomic_DNA"/>
</dbReference>
<evidence type="ECO:0000259" key="2">
    <source>
        <dbReference type="Pfam" id="PF03749"/>
    </source>
</evidence>
<feature type="region of interest" description="Disordered" evidence="1">
    <location>
        <begin position="16"/>
        <end position="43"/>
    </location>
</feature>
<gene>
    <name evidence="4" type="ORF">PHMEG_0009312</name>
</gene>
<protein>
    <submittedName>
        <fullName evidence="4">Sugar fermentation stimulation protein</fullName>
    </submittedName>
</protein>
<feature type="region of interest" description="Disordered" evidence="1">
    <location>
        <begin position="250"/>
        <end position="281"/>
    </location>
</feature>
<sequence length="340" mass="37649">MTSGRGVGSALRMQLRSRKRDFASSVTATSTSRVSSVSSTKKRAVKAKSMTKSAGHKVEVVAPSKSTFPLLSAMKERENQPSNDAKILLKYPNLVPARLVRRYKRFLADVVVLDEAKDETTDEAVAEEVTVYCPNTGPMVGLLDGLPNACVQLSKSDDPKRKYAYTLEMVQIHNGERDVWVGVHSTSANRMVEHALASRWFAELGDYDSVRREVKFAKNSRVDFVLTTNAEDGISTRAHKHVTELTELMSSKATAKEEESKEEVASPKLTTRDEAARSDEGETGGEVVRCLALAMSALAALWNNELNKVIEKIRCGAVEDSVEAFEKVRVWSMRKSRHLL</sequence>
<feature type="domain" description="SfsA N-terminal OB" evidence="3">
    <location>
        <begin position="100"/>
        <end position="183"/>
    </location>
</feature>
<feature type="compositionally biased region" description="Low complexity" evidence="1">
    <location>
        <begin position="23"/>
        <end position="39"/>
    </location>
</feature>
<dbReference type="Pfam" id="PF17746">
    <property type="entry name" value="SfsA_N"/>
    <property type="match status" value="1"/>
</dbReference>
<feature type="compositionally biased region" description="Basic and acidic residues" evidence="1">
    <location>
        <begin position="254"/>
        <end position="280"/>
    </location>
</feature>
<dbReference type="PANTHER" id="PTHR30545">
    <property type="entry name" value="SUGAR FERMENTATION STIMULATION PROTEIN A"/>
    <property type="match status" value="1"/>
</dbReference>
<evidence type="ECO:0000259" key="3">
    <source>
        <dbReference type="Pfam" id="PF17746"/>
    </source>
</evidence>
<dbReference type="PANTHER" id="PTHR30545:SF2">
    <property type="entry name" value="SUGAR FERMENTATION STIMULATION PROTEIN A"/>
    <property type="match status" value="1"/>
</dbReference>
<dbReference type="STRING" id="4795.A0A225WI94"/>
<keyword evidence="5" id="KW-1185">Reference proteome</keyword>
<dbReference type="InterPro" id="IPR041465">
    <property type="entry name" value="SfsA_N"/>
</dbReference>
<dbReference type="Pfam" id="PF03749">
    <property type="entry name" value="SfsA"/>
    <property type="match status" value="1"/>
</dbReference>
<reference evidence="5" key="1">
    <citation type="submission" date="2017-03" db="EMBL/GenBank/DDBJ databases">
        <title>Phytopthora megakarya and P. palmivora, two closely related causual agents of cacao black pod achieved similar genome size and gene model numbers by different mechanisms.</title>
        <authorList>
            <person name="Ali S."/>
            <person name="Shao J."/>
            <person name="Larry D.J."/>
            <person name="Kronmiller B."/>
            <person name="Shen D."/>
            <person name="Strem M.D."/>
            <person name="Melnick R.L."/>
            <person name="Guiltinan M.J."/>
            <person name="Tyler B.M."/>
            <person name="Meinhardt L.W."/>
            <person name="Bailey B.A."/>
        </authorList>
    </citation>
    <scope>NUCLEOTIDE SEQUENCE [LARGE SCALE GENOMIC DNA]</scope>
    <source>
        <strain evidence="5">zdho120</strain>
    </source>
</reference>
<dbReference type="Proteomes" id="UP000198211">
    <property type="component" value="Unassembled WGS sequence"/>
</dbReference>
<proteinExistence type="predicted"/>
<comment type="caution">
    <text evidence="4">The sequence shown here is derived from an EMBL/GenBank/DDBJ whole genome shotgun (WGS) entry which is preliminary data.</text>
</comment>
<dbReference type="InterPro" id="IPR040452">
    <property type="entry name" value="SfsA_C"/>
</dbReference>
<evidence type="ECO:0000256" key="1">
    <source>
        <dbReference type="SAM" id="MobiDB-lite"/>
    </source>
</evidence>
<dbReference type="Gene3D" id="3.40.1350.60">
    <property type="match status" value="1"/>
</dbReference>
<feature type="domain" description="Sugar fermentation stimulation protein C-terminal" evidence="2">
    <location>
        <begin position="188"/>
        <end position="230"/>
    </location>
</feature>